<feature type="domain" description="Immunity MXAN-0049 protein" evidence="1">
    <location>
        <begin position="64"/>
        <end position="203"/>
    </location>
</feature>
<evidence type="ECO:0000313" key="2">
    <source>
        <dbReference type="EMBL" id="REL26924.1"/>
    </source>
</evidence>
<dbReference type="OrthoDB" id="5880742at2"/>
<dbReference type="EMBL" id="QUOU01000001">
    <property type="protein sequence ID" value="REL26924.1"/>
    <property type="molecule type" value="Genomic_DNA"/>
</dbReference>
<accession>A0A3E0TQY6</accession>
<comment type="caution">
    <text evidence="2">The sequence shown here is derived from an EMBL/GenBank/DDBJ whole genome shotgun (WGS) entry which is preliminary data.</text>
</comment>
<evidence type="ECO:0000313" key="3">
    <source>
        <dbReference type="Proteomes" id="UP000256478"/>
    </source>
</evidence>
<name>A0A3E0TQY6_9GAMM</name>
<sequence>MNNYDEQYYIVLDDFNDEALYVSALQKSIDRSFGYKKLTIGQEPLFFENSYREDDIANGIKHKLPSVMLKGTIPIISNEIRDRLKYFDFVDMQLYPAVYIDDEGQYHENYWCMNFWGKLDCLDREKSVLSKIGQRKLQENPYADRLPVKKYALSQEVLDKIPEEKRLIFKIGGDNTGYVFIHQKIADIFREENATGIKLYKVSEYKKGMEYR</sequence>
<reference evidence="2 3" key="1">
    <citation type="submission" date="2018-08" db="EMBL/GenBank/DDBJ databases">
        <title>Thalassotalea euphylliae genome.</title>
        <authorList>
            <person name="Summers S."/>
            <person name="Rice S.A."/>
            <person name="Freckelton M.L."/>
            <person name="Nedved B.T."/>
            <person name="Hadfield M.G."/>
        </authorList>
    </citation>
    <scope>NUCLEOTIDE SEQUENCE [LARGE SCALE GENOMIC DNA]</scope>
    <source>
        <strain evidence="2 3">H1</strain>
    </source>
</reference>
<evidence type="ECO:0000259" key="1">
    <source>
        <dbReference type="Pfam" id="PF07791"/>
    </source>
</evidence>
<dbReference type="Pfam" id="PF07791">
    <property type="entry name" value="Imm11"/>
    <property type="match status" value="1"/>
</dbReference>
<gene>
    <name evidence="2" type="ORF">DXX93_10320</name>
</gene>
<proteinExistence type="predicted"/>
<dbReference type="AlphaFoldDB" id="A0A3E0TQY6"/>
<dbReference type="Proteomes" id="UP000256478">
    <property type="component" value="Unassembled WGS sequence"/>
</dbReference>
<dbReference type="InterPro" id="IPR012433">
    <property type="entry name" value="Imm11"/>
</dbReference>
<dbReference type="RefSeq" id="WP_116008025.1">
    <property type="nucleotide sequence ID" value="NZ_QUOU01000001.1"/>
</dbReference>
<protein>
    <recommendedName>
        <fullName evidence="1">Immunity MXAN-0049 protein domain-containing protein</fullName>
    </recommendedName>
</protein>
<organism evidence="2 3">
    <name type="scientific">Thalassotalea euphylliae</name>
    <dbReference type="NCBI Taxonomy" id="1655234"/>
    <lineage>
        <taxon>Bacteria</taxon>
        <taxon>Pseudomonadati</taxon>
        <taxon>Pseudomonadota</taxon>
        <taxon>Gammaproteobacteria</taxon>
        <taxon>Alteromonadales</taxon>
        <taxon>Colwelliaceae</taxon>
        <taxon>Thalassotalea</taxon>
    </lineage>
</organism>